<organism evidence="2 3">
    <name type="scientific">Folsomia candida</name>
    <name type="common">Springtail</name>
    <dbReference type="NCBI Taxonomy" id="158441"/>
    <lineage>
        <taxon>Eukaryota</taxon>
        <taxon>Metazoa</taxon>
        <taxon>Ecdysozoa</taxon>
        <taxon>Arthropoda</taxon>
        <taxon>Hexapoda</taxon>
        <taxon>Collembola</taxon>
        <taxon>Entomobryomorpha</taxon>
        <taxon>Isotomoidea</taxon>
        <taxon>Isotomidae</taxon>
        <taxon>Proisotominae</taxon>
        <taxon>Folsomia</taxon>
    </lineage>
</organism>
<proteinExistence type="predicted"/>
<dbReference type="Proteomes" id="UP000198287">
    <property type="component" value="Unassembled WGS sequence"/>
</dbReference>
<keyword evidence="3" id="KW-1185">Reference proteome</keyword>
<evidence type="ECO:0000313" key="3">
    <source>
        <dbReference type="Proteomes" id="UP000198287"/>
    </source>
</evidence>
<gene>
    <name evidence="2" type="ORF">Fcan01_09553</name>
</gene>
<feature type="region of interest" description="Disordered" evidence="1">
    <location>
        <begin position="243"/>
        <end position="268"/>
    </location>
</feature>
<evidence type="ECO:0000256" key="1">
    <source>
        <dbReference type="SAM" id="MobiDB-lite"/>
    </source>
</evidence>
<feature type="compositionally biased region" description="Polar residues" evidence="1">
    <location>
        <begin position="243"/>
        <end position="257"/>
    </location>
</feature>
<sequence>MYASQVVGKGNNKTAWSIVSSEEMTRPSLLDRNNNTTETAVFDCFKIPGTQSFPPPPTTSSPSTVESDVFKRPWSVTKNGVPNYLRNMSKSCTFVSSSTVSRTSGRSTVSRSTLQSIVAPNPSSVTRTGTKKSGGGRTATGTRHSSSKRPTAHSGFVTNPEITKKYSITSLLDILCGNAPAPQGMFTKEPEDVPEISPIRSRFGLGTTQTMPVAKSNSIRQQEFLEDFDASSSFSINITEESDNNSPLADISNSNQYLRPRSRGSNKRPFFVDTQVEELDGFDLVPPPTKTRYFGNEQLDALFPDEHDLITSQFNEPLF</sequence>
<protein>
    <submittedName>
        <fullName evidence="2">Uncharacterized protein</fullName>
    </submittedName>
</protein>
<accession>A0A226EGW2</accession>
<feature type="region of interest" description="Disordered" evidence="1">
    <location>
        <begin position="99"/>
        <end position="157"/>
    </location>
</feature>
<comment type="caution">
    <text evidence="2">The sequence shown here is derived from an EMBL/GenBank/DDBJ whole genome shotgun (WGS) entry which is preliminary data.</text>
</comment>
<name>A0A226EGW2_FOLCA</name>
<feature type="compositionally biased region" description="Low complexity" evidence="1">
    <location>
        <begin position="99"/>
        <end position="113"/>
    </location>
</feature>
<dbReference type="EMBL" id="LNIX01000004">
    <property type="protein sequence ID" value="OXA56659.1"/>
    <property type="molecule type" value="Genomic_DNA"/>
</dbReference>
<evidence type="ECO:0000313" key="2">
    <source>
        <dbReference type="EMBL" id="OXA56659.1"/>
    </source>
</evidence>
<dbReference type="AlphaFoldDB" id="A0A226EGW2"/>
<reference evidence="2 3" key="1">
    <citation type="submission" date="2015-12" db="EMBL/GenBank/DDBJ databases">
        <title>The genome of Folsomia candida.</title>
        <authorList>
            <person name="Faddeeva A."/>
            <person name="Derks M.F."/>
            <person name="Anvar Y."/>
            <person name="Smit S."/>
            <person name="Van Straalen N."/>
            <person name="Roelofs D."/>
        </authorList>
    </citation>
    <scope>NUCLEOTIDE SEQUENCE [LARGE SCALE GENOMIC DNA]</scope>
    <source>
        <strain evidence="2 3">VU population</strain>
        <tissue evidence="2">Whole body</tissue>
    </source>
</reference>
<feature type="region of interest" description="Disordered" evidence="1">
    <location>
        <begin position="47"/>
        <end position="66"/>
    </location>
</feature>